<dbReference type="InterPro" id="IPR009215">
    <property type="entry name" value="TIM-br_IGPS-like"/>
</dbReference>
<dbReference type="PROSITE" id="PS00675">
    <property type="entry name" value="SIGMA54_INTERACT_1"/>
    <property type="match status" value="1"/>
</dbReference>
<sequence>MQDRKTILQNMKNIISRDEPLLGVAVGSGISARYAEKGGADFLMVLNAGIFRMAGVSSTAALLPYYNANKLVMNVGKNRILPAIKNTPVIFGMCGTDTTIDRFNYLDQIEKAGFSGVTNYPSVGIINGILKNHLEENKLSYKCEVEIIAEAVRRDLFTVAFVFDEQQAIQMAQVNADIICINFGWTKGGEQAPDKDFTLDQAVNKTNNIYNSLRRIDSDTIVMVYGGPINSPEAANYLFKKTNILGYIGGSVFERIPLEKEILKTTQQYKMFTSVKKSNSQRLRQELRKKKSFGQLVGKSKSMQRVYSIIDQIADKKVNVLITGESGTGKELVARAIHYYGEFSDAPFVPINTASIPYNLLESELFGHEKGSYTGAHKDKKGKFEIADGGTLFLDEIADMPKGLQAKILRAIEESKVQKVGAEDTFDVDLRVIAATNKDLRKLVDKNKFREDLFYRLNVVHIELPPLRDRKEDIPLLISEFLKENNDKYGEVIKDVTQSFFDSIIQYDWPGNIRELKNVIERAYVLNDENVNFLTSETLPAHLRSNTYKIDEEFSDDNGDLKGKLNILEQKIIKETLEDNDFNISRSAEELNITRKTLRNKIDKYNISENE</sequence>
<keyword evidence="4" id="KW-0238">DNA-binding</keyword>
<dbReference type="PANTHER" id="PTHR32071:SF57">
    <property type="entry name" value="C4-DICARBOXYLATE TRANSPORT TRANSCRIPTIONAL REGULATORY PROTEIN DCTD"/>
    <property type="match status" value="1"/>
</dbReference>
<comment type="caution">
    <text evidence="7">The sequence shown here is derived from an EMBL/GenBank/DDBJ whole genome shotgun (WGS) entry which is preliminary data.</text>
</comment>
<dbReference type="Gene3D" id="3.20.20.70">
    <property type="entry name" value="Aldolase class I"/>
    <property type="match status" value="1"/>
</dbReference>
<keyword evidence="5" id="KW-0804">Transcription</keyword>
<dbReference type="InterPro" id="IPR025662">
    <property type="entry name" value="Sigma_54_int_dom_ATP-bd_1"/>
</dbReference>
<dbReference type="Gene3D" id="3.40.50.300">
    <property type="entry name" value="P-loop containing nucleotide triphosphate hydrolases"/>
    <property type="match status" value="1"/>
</dbReference>
<keyword evidence="7" id="KW-0378">Hydrolase</keyword>
<dbReference type="Pfam" id="PF00158">
    <property type="entry name" value="Sigma54_activat"/>
    <property type="match status" value="1"/>
</dbReference>
<dbReference type="Gene3D" id="1.10.8.60">
    <property type="match status" value="1"/>
</dbReference>
<reference evidence="7" key="1">
    <citation type="submission" date="2020-11" db="EMBL/GenBank/DDBJ databases">
        <title>Halonatronomonas betainensis gen. nov., sp. nov. a novel haloalkaliphilic representative of the family Halanaerobiacae capable of betaine degradation.</title>
        <authorList>
            <person name="Boltyanskaya Y."/>
            <person name="Kevbrin V."/>
            <person name="Detkova E."/>
            <person name="Grouzdev D.S."/>
            <person name="Koziaeva V."/>
            <person name="Zhilina T."/>
        </authorList>
    </citation>
    <scope>NUCLEOTIDE SEQUENCE</scope>
    <source>
        <strain evidence="7">Z-7014</strain>
    </source>
</reference>
<evidence type="ECO:0000313" key="8">
    <source>
        <dbReference type="Proteomes" id="UP000621436"/>
    </source>
</evidence>
<dbReference type="PROSITE" id="PS50045">
    <property type="entry name" value="SIGMA54_INTERACT_4"/>
    <property type="match status" value="1"/>
</dbReference>
<keyword evidence="2" id="KW-0067">ATP-binding</keyword>
<dbReference type="GO" id="GO:0005524">
    <property type="term" value="F:ATP binding"/>
    <property type="evidence" value="ECO:0007669"/>
    <property type="project" value="UniProtKB-KW"/>
</dbReference>
<evidence type="ECO:0000256" key="2">
    <source>
        <dbReference type="ARBA" id="ARBA00022840"/>
    </source>
</evidence>
<proteinExistence type="predicted"/>
<evidence type="ECO:0000313" key="7">
    <source>
        <dbReference type="EMBL" id="MBF8436081.1"/>
    </source>
</evidence>
<dbReference type="PANTHER" id="PTHR32071">
    <property type="entry name" value="TRANSCRIPTIONAL REGULATORY PROTEIN"/>
    <property type="match status" value="1"/>
</dbReference>
<accession>A0A931ATW0</accession>
<dbReference type="InterPro" id="IPR025943">
    <property type="entry name" value="Sigma_54_int_dom_ATP-bd_2"/>
</dbReference>
<protein>
    <submittedName>
        <fullName evidence="7">Phosphoenolpyruvate hydrolase family protein</fullName>
    </submittedName>
</protein>
<dbReference type="SUPFAM" id="SSF51621">
    <property type="entry name" value="Phosphoenolpyruvate/pyruvate domain"/>
    <property type="match status" value="1"/>
</dbReference>
<dbReference type="RefSeq" id="WP_270452843.1">
    <property type="nucleotide sequence ID" value="NZ_JADPIE010000002.1"/>
</dbReference>
<dbReference type="AlphaFoldDB" id="A0A931ATW0"/>
<name>A0A931ATW0_9FIRM</name>
<evidence type="ECO:0000256" key="4">
    <source>
        <dbReference type="ARBA" id="ARBA00023125"/>
    </source>
</evidence>
<dbReference type="Gene3D" id="1.10.10.60">
    <property type="entry name" value="Homeodomain-like"/>
    <property type="match status" value="1"/>
</dbReference>
<dbReference type="InterPro" id="IPR025944">
    <property type="entry name" value="Sigma_54_int_dom_CS"/>
</dbReference>
<dbReference type="EMBL" id="JADPIE010000002">
    <property type="protein sequence ID" value="MBF8436081.1"/>
    <property type="molecule type" value="Genomic_DNA"/>
</dbReference>
<dbReference type="InterPro" id="IPR058031">
    <property type="entry name" value="AAA_lid_NorR"/>
</dbReference>
<dbReference type="SUPFAM" id="SSF46689">
    <property type="entry name" value="Homeodomain-like"/>
    <property type="match status" value="1"/>
</dbReference>
<dbReference type="InterPro" id="IPR015813">
    <property type="entry name" value="Pyrv/PenolPyrv_kinase-like_dom"/>
</dbReference>
<evidence type="ECO:0000256" key="3">
    <source>
        <dbReference type="ARBA" id="ARBA00023015"/>
    </source>
</evidence>
<feature type="domain" description="Sigma-54 factor interaction" evidence="6">
    <location>
        <begin position="296"/>
        <end position="525"/>
    </location>
</feature>
<dbReference type="PROSITE" id="PS00688">
    <property type="entry name" value="SIGMA54_INTERACT_3"/>
    <property type="match status" value="1"/>
</dbReference>
<dbReference type="SMART" id="SM00382">
    <property type="entry name" value="AAA"/>
    <property type="match status" value="1"/>
</dbReference>
<evidence type="ECO:0000259" key="6">
    <source>
        <dbReference type="PROSITE" id="PS50045"/>
    </source>
</evidence>
<evidence type="ECO:0000256" key="5">
    <source>
        <dbReference type="ARBA" id="ARBA00023163"/>
    </source>
</evidence>
<dbReference type="InterPro" id="IPR003593">
    <property type="entry name" value="AAA+_ATPase"/>
</dbReference>
<keyword evidence="3" id="KW-0805">Transcription regulation</keyword>
<dbReference type="PRINTS" id="PR01590">
    <property type="entry name" value="HTHFIS"/>
</dbReference>
<dbReference type="Pfam" id="PF25601">
    <property type="entry name" value="AAA_lid_14"/>
    <property type="match status" value="1"/>
</dbReference>
<dbReference type="GO" id="GO:0006355">
    <property type="term" value="P:regulation of DNA-templated transcription"/>
    <property type="evidence" value="ECO:0007669"/>
    <property type="project" value="InterPro"/>
</dbReference>
<dbReference type="SUPFAM" id="SSF52540">
    <property type="entry name" value="P-loop containing nucleoside triphosphate hydrolases"/>
    <property type="match status" value="1"/>
</dbReference>
<dbReference type="FunFam" id="3.40.50.300:FF:000006">
    <property type="entry name" value="DNA-binding transcriptional regulator NtrC"/>
    <property type="match status" value="1"/>
</dbReference>
<organism evidence="7 8">
    <name type="scientific">Halonatronomonas betaini</name>
    <dbReference type="NCBI Taxonomy" id="2778430"/>
    <lineage>
        <taxon>Bacteria</taxon>
        <taxon>Bacillati</taxon>
        <taxon>Bacillota</taxon>
        <taxon>Clostridia</taxon>
        <taxon>Halanaerobiales</taxon>
        <taxon>Halarsenatibacteraceae</taxon>
        <taxon>Halonatronomonas</taxon>
    </lineage>
</organism>
<gene>
    <name evidence="7" type="ORF">I0Q91_03235</name>
</gene>
<dbReference type="InterPro" id="IPR013785">
    <property type="entry name" value="Aldolase_TIM"/>
</dbReference>
<keyword evidence="8" id="KW-1185">Reference proteome</keyword>
<dbReference type="GO" id="GO:0043565">
    <property type="term" value="F:sequence-specific DNA binding"/>
    <property type="evidence" value="ECO:0007669"/>
    <property type="project" value="InterPro"/>
</dbReference>
<dbReference type="InterPro" id="IPR027417">
    <property type="entry name" value="P-loop_NTPase"/>
</dbReference>
<evidence type="ECO:0000256" key="1">
    <source>
        <dbReference type="ARBA" id="ARBA00022741"/>
    </source>
</evidence>
<dbReference type="PROSITE" id="PS00676">
    <property type="entry name" value="SIGMA54_INTERACT_2"/>
    <property type="match status" value="1"/>
</dbReference>
<keyword evidence="1" id="KW-0547">Nucleotide-binding</keyword>
<dbReference type="CDD" id="cd00009">
    <property type="entry name" value="AAA"/>
    <property type="match status" value="1"/>
</dbReference>
<dbReference type="Proteomes" id="UP000621436">
    <property type="component" value="Unassembled WGS sequence"/>
</dbReference>
<dbReference type="InterPro" id="IPR009057">
    <property type="entry name" value="Homeodomain-like_sf"/>
</dbReference>
<dbReference type="Pfam" id="PF09370">
    <property type="entry name" value="PEP_hydrolase"/>
    <property type="match status" value="1"/>
</dbReference>
<dbReference type="Pfam" id="PF02954">
    <property type="entry name" value="HTH_8"/>
    <property type="match status" value="1"/>
</dbReference>
<dbReference type="InterPro" id="IPR002078">
    <property type="entry name" value="Sigma_54_int"/>
</dbReference>
<dbReference type="GO" id="GO:0016787">
    <property type="term" value="F:hydrolase activity"/>
    <property type="evidence" value="ECO:0007669"/>
    <property type="project" value="UniProtKB-KW"/>
</dbReference>
<dbReference type="InterPro" id="IPR002197">
    <property type="entry name" value="HTH_Fis"/>
</dbReference>